<dbReference type="CDD" id="cd14856">
    <property type="entry name" value="TRAPPC4_synbindin"/>
    <property type="match status" value="1"/>
</dbReference>
<dbReference type="InterPro" id="IPR007233">
    <property type="entry name" value="TRAPPC"/>
</dbReference>
<dbReference type="OMA" id="MPIRTEG"/>
<evidence type="ECO:0000256" key="3">
    <source>
        <dbReference type="ARBA" id="ARBA00022824"/>
    </source>
</evidence>
<evidence type="ECO:0000256" key="7">
    <source>
        <dbReference type="RuleBase" id="RU366065"/>
    </source>
</evidence>
<dbReference type="RefSeq" id="XP_003055765.1">
    <property type="nucleotide sequence ID" value="XM_003055719.1"/>
</dbReference>
<sequence>MSAPPTPATLPEEPENPPGVHSVWIINKSGGLVFRDVYADIAPIDTNETLRLASMWHSMHAIAAQLGPELRGELPSETDGFHLHCAQTPTGTKLMLTCAPGTFADHDAGQAVLRTVRDLYADYVMKNPFYEAEMPIRCELFEKRLRDAIDAVNGAA</sequence>
<evidence type="ECO:0000256" key="4">
    <source>
        <dbReference type="ARBA" id="ARBA00022892"/>
    </source>
</evidence>
<organism evidence="9">
    <name type="scientific">Micromonas pusilla (strain CCMP1545)</name>
    <name type="common">Picoplanktonic green alga</name>
    <dbReference type="NCBI Taxonomy" id="564608"/>
    <lineage>
        <taxon>Eukaryota</taxon>
        <taxon>Viridiplantae</taxon>
        <taxon>Chlorophyta</taxon>
        <taxon>Mamiellophyceae</taxon>
        <taxon>Mamiellales</taxon>
        <taxon>Mamiellaceae</taxon>
        <taxon>Micromonas</taxon>
    </lineage>
</organism>
<evidence type="ECO:0000256" key="6">
    <source>
        <dbReference type="ARBA" id="ARBA00038179"/>
    </source>
</evidence>
<evidence type="ECO:0000256" key="5">
    <source>
        <dbReference type="ARBA" id="ARBA00023034"/>
    </source>
</evidence>
<dbReference type="GO" id="GO:0006888">
    <property type="term" value="P:endoplasmic reticulum to Golgi vesicle-mediated transport"/>
    <property type="evidence" value="ECO:0007669"/>
    <property type="project" value="UniProtKB-UniRule"/>
</dbReference>
<dbReference type="PANTHER" id="PTHR23249:SF15">
    <property type="entry name" value="TRAFFICKING PROTEIN PARTICLE COMPLEX SUBUNIT 4"/>
    <property type="match status" value="1"/>
</dbReference>
<keyword evidence="9" id="KW-1185">Reference proteome</keyword>
<keyword evidence="4 7" id="KW-0931">ER-Golgi transport</keyword>
<keyword evidence="2 7" id="KW-0813">Transport</keyword>
<dbReference type="InterPro" id="IPR011012">
    <property type="entry name" value="Longin-like_dom_sf"/>
</dbReference>
<gene>
    <name evidence="8" type="ORF">MICPUCDRAFT_12462</name>
</gene>
<evidence type="ECO:0000256" key="1">
    <source>
        <dbReference type="ARBA" id="ARBA00004555"/>
    </source>
</evidence>
<dbReference type="Gene3D" id="3.30.450.70">
    <property type="match status" value="1"/>
</dbReference>
<name>C1MJ34_MICPC</name>
<dbReference type="AlphaFoldDB" id="C1MJ34"/>
<dbReference type="eggNOG" id="KOG3369">
    <property type="taxonomic scope" value="Eukaryota"/>
</dbReference>
<dbReference type="GO" id="GO:0030008">
    <property type="term" value="C:TRAPP complex"/>
    <property type="evidence" value="ECO:0007669"/>
    <property type="project" value="UniProtKB-UniRule"/>
</dbReference>
<comment type="subunit">
    <text evidence="7">Part of the multisubunit transport protein particle (TRAPP) complex.</text>
</comment>
<evidence type="ECO:0000313" key="9">
    <source>
        <dbReference type="Proteomes" id="UP000001876"/>
    </source>
</evidence>
<dbReference type="KEGG" id="mpp:MICPUCDRAFT_12462"/>
<comment type="subcellular location">
    <subcellularLocation>
        <location evidence="7">Endoplasmic reticulum</location>
    </subcellularLocation>
    <subcellularLocation>
        <location evidence="7">Golgi apparatus</location>
        <location evidence="7">cis-Golgi network</location>
    </subcellularLocation>
    <subcellularLocation>
        <location evidence="1">Golgi apparatus</location>
    </subcellularLocation>
</comment>
<evidence type="ECO:0000256" key="2">
    <source>
        <dbReference type="ARBA" id="ARBA00022448"/>
    </source>
</evidence>
<dbReference type="STRING" id="564608.C1MJ34"/>
<dbReference type="GO" id="GO:0005794">
    <property type="term" value="C:Golgi apparatus"/>
    <property type="evidence" value="ECO:0007669"/>
    <property type="project" value="UniProtKB-SubCell"/>
</dbReference>
<protein>
    <recommendedName>
        <fullName evidence="7">Trafficking protein particle complex subunit</fullName>
    </recommendedName>
</protein>
<accession>C1MJ34</accession>
<evidence type="ECO:0000313" key="8">
    <source>
        <dbReference type="EMBL" id="EEH61017.1"/>
    </source>
</evidence>
<dbReference type="OrthoDB" id="246406at2759"/>
<dbReference type="Proteomes" id="UP000001876">
    <property type="component" value="Unassembled WGS sequence"/>
</dbReference>
<dbReference type="PANTHER" id="PTHR23249">
    <property type="entry name" value="TRAFFICKING PROTEIN PARTICLE COMPLEX SUBUNIT"/>
    <property type="match status" value="1"/>
</dbReference>
<proteinExistence type="inferred from homology"/>
<dbReference type="SMART" id="SM01399">
    <property type="entry name" value="Sybindin"/>
    <property type="match status" value="1"/>
</dbReference>
<comment type="similarity">
    <text evidence="6">Belongs to the TRAPP small subunits family. TRAPPC4 subfamily.</text>
</comment>
<reference evidence="8 9" key="1">
    <citation type="journal article" date="2009" name="Science">
        <title>Green evolution and dynamic adaptations revealed by genomes of the marine picoeukaryotes Micromonas.</title>
        <authorList>
            <person name="Worden A.Z."/>
            <person name="Lee J.H."/>
            <person name="Mock T."/>
            <person name="Rouze P."/>
            <person name="Simmons M.P."/>
            <person name="Aerts A.L."/>
            <person name="Allen A.E."/>
            <person name="Cuvelier M.L."/>
            <person name="Derelle E."/>
            <person name="Everett M.V."/>
            <person name="Foulon E."/>
            <person name="Grimwood J."/>
            <person name="Gundlach H."/>
            <person name="Henrissat B."/>
            <person name="Napoli C."/>
            <person name="McDonald S.M."/>
            <person name="Parker M.S."/>
            <person name="Rombauts S."/>
            <person name="Salamov A."/>
            <person name="Von Dassow P."/>
            <person name="Badger J.H."/>
            <person name="Coutinho P.M."/>
            <person name="Demir E."/>
            <person name="Dubchak I."/>
            <person name="Gentemann C."/>
            <person name="Eikrem W."/>
            <person name="Gready J.E."/>
            <person name="John U."/>
            <person name="Lanier W."/>
            <person name="Lindquist E.A."/>
            <person name="Lucas S."/>
            <person name="Mayer K.F."/>
            <person name="Moreau H."/>
            <person name="Not F."/>
            <person name="Otillar R."/>
            <person name="Panaud O."/>
            <person name="Pangilinan J."/>
            <person name="Paulsen I."/>
            <person name="Piegu B."/>
            <person name="Poliakov A."/>
            <person name="Robbens S."/>
            <person name="Schmutz J."/>
            <person name="Toulza E."/>
            <person name="Wyss T."/>
            <person name="Zelensky A."/>
            <person name="Zhou K."/>
            <person name="Armbrust E.V."/>
            <person name="Bhattacharya D."/>
            <person name="Goodenough U.W."/>
            <person name="Van de Peer Y."/>
            <person name="Grigoriev I.V."/>
        </authorList>
    </citation>
    <scope>NUCLEOTIDE SEQUENCE [LARGE SCALE GENOMIC DNA]</scope>
    <source>
        <strain evidence="8 9">CCMP1545</strain>
    </source>
</reference>
<dbReference type="EMBL" id="GG663735">
    <property type="protein sequence ID" value="EEH61017.1"/>
    <property type="molecule type" value="Genomic_DNA"/>
</dbReference>
<dbReference type="Pfam" id="PF04099">
    <property type="entry name" value="Sybindin"/>
    <property type="match status" value="1"/>
</dbReference>
<dbReference type="SUPFAM" id="SSF64356">
    <property type="entry name" value="SNARE-like"/>
    <property type="match status" value="1"/>
</dbReference>
<keyword evidence="3 7" id="KW-0256">Endoplasmic reticulum</keyword>
<keyword evidence="5 7" id="KW-0333">Golgi apparatus</keyword>
<dbReference type="GeneID" id="9680307"/>
<dbReference type="GO" id="GO:0005783">
    <property type="term" value="C:endoplasmic reticulum"/>
    <property type="evidence" value="ECO:0007669"/>
    <property type="project" value="UniProtKB-SubCell"/>
</dbReference>